<feature type="region of interest" description="Disordered" evidence="3">
    <location>
        <begin position="73"/>
        <end position="93"/>
    </location>
</feature>
<dbReference type="PANTHER" id="PTHR12835:SF5">
    <property type="entry name" value="BIOTIN--PROTEIN LIGASE"/>
    <property type="match status" value="1"/>
</dbReference>
<evidence type="ECO:0000259" key="4">
    <source>
        <dbReference type="Pfam" id="PF02237"/>
    </source>
</evidence>
<dbReference type="Gene3D" id="2.30.30.100">
    <property type="match status" value="1"/>
</dbReference>
<keyword evidence="1" id="KW-0092">Biotin</keyword>
<dbReference type="InterPro" id="IPR003142">
    <property type="entry name" value="BPL_C"/>
</dbReference>
<dbReference type="PANTHER" id="PTHR12835">
    <property type="entry name" value="BIOTIN PROTEIN LIGASE"/>
    <property type="match status" value="1"/>
</dbReference>
<dbReference type="Proteomes" id="UP000316508">
    <property type="component" value="Unassembled WGS sequence"/>
</dbReference>
<evidence type="ECO:0000256" key="3">
    <source>
        <dbReference type="SAM" id="MobiDB-lite"/>
    </source>
</evidence>
<feature type="domain" description="BPL/LPL catalytic" evidence="5">
    <location>
        <begin position="118"/>
        <end position="238"/>
    </location>
</feature>
<dbReference type="Gene3D" id="3.30.930.10">
    <property type="entry name" value="Bira Bifunctional Protein, Domain 2"/>
    <property type="match status" value="1"/>
</dbReference>
<evidence type="ECO:0000313" key="7">
    <source>
        <dbReference type="Proteomes" id="UP000316508"/>
    </source>
</evidence>
<evidence type="ECO:0000256" key="1">
    <source>
        <dbReference type="ARBA" id="ARBA00023267"/>
    </source>
</evidence>
<proteinExistence type="predicted"/>
<dbReference type="AlphaFoldDB" id="A0A556R5J1"/>
<dbReference type="GO" id="GO:0004077">
    <property type="term" value="F:biotin--[biotin carboxyl-carrier protein] ligase activity"/>
    <property type="evidence" value="ECO:0007669"/>
    <property type="project" value="UniProtKB-EC"/>
</dbReference>
<dbReference type="Pfam" id="PF03099">
    <property type="entry name" value="BPL_LplA_LipB"/>
    <property type="match status" value="1"/>
</dbReference>
<dbReference type="EC" id="6.3.4.15" evidence="2"/>
<name>A0A556R5J1_9BIFI</name>
<dbReference type="InterPro" id="IPR004143">
    <property type="entry name" value="BPL_LPL_catalytic"/>
</dbReference>
<feature type="domain" description="Biotin protein ligase C-terminal" evidence="4">
    <location>
        <begin position="312"/>
        <end position="357"/>
    </location>
</feature>
<keyword evidence="7" id="KW-1185">Reference proteome</keyword>
<dbReference type="EMBL" id="VMHK01000001">
    <property type="protein sequence ID" value="TSJ84162.1"/>
    <property type="molecule type" value="Genomic_DNA"/>
</dbReference>
<dbReference type="Pfam" id="PF02237">
    <property type="entry name" value="BPL_C"/>
    <property type="match status" value="1"/>
</dbReference>
<protein>
    <recommendedName>
        <fullName evidence="2">biotin--[biotin carboxyl-carrier protein] ligase</fullName>
        <ecNumber evidence="2">6.3.4.15</ecNumber>
    </recommendedName>
</protein>
<organism evidence="6 7">
    <name type="scientific">Bifidobacterium apousia</name>
    <dbReference type="NCBI Taxonomy" id="2750996"/>
    <lineage>
        <taxon>Bacteria</taxon>
        <taxon>Bacillati</taxon>
        <taxon>Actinomycetota</taxon>
        <taxon>Actinomycetes</taxon>
        <taxon>Bifidobacteriales</taxon>
        <taxon>Bifidobacteriaceae</taxon>
        <taxon>Bifidobacterium</taxon>
    </lineage>
</organism>
<evidence type="ECO:0000256" key="2">
    <source>
        <dbReference type="ARBA" id="ARBA00024227"/>
    </source>
</evidence>
<dbReference type="GO" id="GO:0005737">
    <property type="term" value="C:cytoplasm"/>
    <property type="evidence" value="ECO:0007669"/>
    <property type="project" value="TreeGrafter"/>
</dbReference>
<evidence type="ECO:0000313" key="6">
    <source>
        <dbReference type="EMBL" id="TSJ84162.1"/>
    </source>
</evidence>
<dbReference type="InterPro" id="IPR045864">
    <property type="entry name" value="aa-tRNA-synth_II/BPL/LPL"/>
</dbReference>
<comment type="caution">
    <text evidence="6">The sequence shown here is derived from an EMBL/GenBank/DDBJ whole genome shotgun (WGS) entry which is preliminary data.</text>
</comment>
<accession>A0A556R5J1</accession>
<reference evidence="6 7" key="1">
    <citation type="submission" date="2019-07" db="EMBL/GenBank/DDBJ databases">
        <title>Bifidobacterium asteroides genomes.</title>
        <authorList>
            <person name="Zheng H."/>
        </authorList>
    </citation>
    <scope>NUCLEOTIDE SEQUENCE [LARGE SCALE GENOMIC DNA]</scope>
    <source>
        <strain evidence="6 7">W8102</strain>
    </source>
</reference>
<dbReference type="RefSeq" id="WP_144085000.1">
    <property type="nucleotide sequence ID" value="NZ_VMHK01000001.1"/>
</dbReference>
<evidence type="ECO:0000259" key="5">
    <source>
        <dbReference type="Pfam" id="PF03099"/>
    </source>
</evidence>
<dbReference type="SUPFAM" id="SSF55681">
    <property type="entry name" value="Class II aaRS and biotin synthetases"/>
    <property type="match status" value="1"/>
</dbReference>
<gene>
    <name evidence="6" type="ORF">FPK30_01475</name>
</gene>
<sequence>MPHQNIKWQPSASLDSGVLSSIVVLDTVDSTNTLVAHALEASTYSDARDRVERLFGGGESTTSTETVKGLASGTWGKAENTPRKNARQGVSTTTRYEGRVASKGIRRWPGAGGSTMPLSVAVADAQSRCRGRLARTWVNQPRRSLLATWALPLPTSLLTGPFGGWMPMVAGLAVLEGLQDVLAYHGCRLADGGDPEGVLALKWPNDLFCRGAKLGGILCELVRVDQDWSALAVGIGINLLLPRQVLPIAESTSLQFHYQDLPDYQTLRDDLVDAISWHLSGEMAPLGFDGSLDRALNGPQGLRSRIAALSWTLGRRVRVVPVAGEPVEGRALEINPDASLRVRLPDGSQVDVSTADVGVLPEVAVVGA</sequence>